<evidence type="ECO:0000256" key="2">
    <source>
        <dbReference type="SAM" id="Phobius"/>
    </source>
</evidence>
<feature type="region of interest" description="Disordered" evidence="1">
    <location>
        <begin position="1030"/>
        <end position="1052"/>
    </location>
</feature>
<dbReference type="AlphaFoldDB" id="A0A1H3BZL4"/>
<dbReference type="Gene3D" id="3.30.2090.10">
    <property type="entry name" value="Multidrug efflux transporter AcrB TolC docking domain, DN and DC subdomains"/>
    <property type="match status" value="2"/>
</dbReference>
<dbReference type="PRINTS" id="PR00702">
    <property type="entry name" value="ACRIFLAVINRP"/>
</dbReference>
<dbReference type="SUPFAM" id="SSF82693">
    <property type="entry name" value="Multidrug efflux transporter AcrB pore domain, PN1, PN2, PC1 and PC2 subdomains"/>
    <property type="match status" value="3"/>
</dbReference>
<dbReference type="SUPFAM" id="SSF82866">
    <property type="entry name" value="Multidrug efflux transporter AcrB transmembrane domain"/>
    <property type="match status" value="2"/>
</dbReference>
<accession>A0A1H3BZL4</accession>
<evidence type="ECO:0000313" key="4">
    <source>
        <dbReference type="Proteomes" id="UP000199118"/>
    </source>
</evidence>
<feature type="transmembrane region" description="Helical" evidence="2">
    <location>
        <begin position="864"/>
        <end position="883"/>
    </location>
</feature>
<dbReference type="Gene3D" id="3.30.70.1430">
    <property type="entry name" value="Multidrug efflux transporter AcrB pore domain"/>
    <property type="match status" value="2"/>
</dbReference>
<dbReference type="EMBL" id="FNMZ01000005">
    <property type="protein sequence ID" value="SDX47138.1"/>
    <property type="molecule type" value="Genomic_DNA"/>
</dbReference>
<dbReference type="Pfam" id="PF00873">
    <property type="entry name" value="ACR_tran"/>
    <property type="match status" value="1"/>
</dbReference>
<dbReference type="SUPFAM" id="SSF82714">
    <property type="entry name" value="Multidrug efflux transporter AcrB TolC docking domain, DN and DC subdomains"/>
    <property type="match status" value="2"/>
</dbReference>
<dbReference type="Proteomes" id="UP000199118">
    <property type="component" value="Unassembled WGS sequence"/>
</dbReference>
<feature type="transmembrane region" description="Helical" evidence="2">
    <location>
        <begin position="336"/>
        <end position="353"/>
    </location>
</feature>
<feature type="transmembrane region" description="Helical" evidence="2">
    <location>
        <begin position="987"/>
        <end position="1008"/>
    </location>
</feature>
<dbReference type="Gene3D" id="3.30.70.1440">
    <property type="entry name" value="Multidrug efflux transporter AcrB pore domain"/>
    <property type="match status" value="1"/>
</dbReference>
<organism evidence="3 4">
    <name type="scientific">Albimonas donghaensis</name>
    <dbReference type="NCBI Taxonomy" id="356660"/>
    <lineage>
        <taxon>Bacteria</taxon>
        <taxon>Pseudomonadati</taxon>
        <taxon>Pseudomonadota</taxon>
        <taxon>Alphaproteobacteria</taxon>
        <taxon>Rhodobacterales</taxon>
        <taxon>Paracoccaceae</taxon>
        <taxon>Albimonas</taxon>
    </lineage>
</organism>
<gene>
    <name evidence="3" type="ORF">SAMN05444336_105212</name>
</gene>
<dbReference type="PANTHER" id="PTHR32063:SF18">
    <property type="entry name" value="CATION EFFLUX SYSTEM PROTEIN"/>
    <property type="match status" value="1"/>
</dbReference>
<dbReference type="PANTHER" id="PTHR32063">
    <property type="match status" value="1"/>
</dbReference>
<sequence length="1052" mass="109519">MRTLFFREARLTALAILVVIAAGASAYLSIGRQEDPTFTNLFATVVTPYPGADPARVEALVTEKVEAELREIAAIKTISSTSSSGVSAVRVELSEFLDLAEVSEAWADIRDALSDVARDLPPGVPEPDFDDDRTGAFSAISAVFPTREGVTDAVLGRYGEALEDRLRAVSGVSLVRAFGAPEEEVLVTIDPTALSALGLSAAQVAAAIEAADPKVSAGRLRGEGSDMLIEVGGEIRSLDRVREIPIATDAAGHSARVGDVAEVTKTARVPTPSLARLDGRRAVLVAAKMEEGRQVDAWITDVRRALDAYEATLPEGLGHELIFDQSGYTADRLAEVGLNMAVGVGLVVAVLLLTLGLRAALVVAAVLPLVGLASLATLNFIGIPIHQMSVTGMIVALGLLVDAAIVMTDEIRRRLAAGMARLDAVGDAVGRLGAPLLASTVTTALAFMPMVLLPGPAGDFVGAIAISVIAMLVWSLIIAMTVTPALAGWILPDPHDASGARRGWITNGISGGAAGRLFAGSLRLAIRHPGPAAAWALALPVMGFLAFPSLTPQFFPGVDRDQFYIDVEMPAGASLAATERVTERLSTALEAENGIRRIVWVAGSSAPSFYYNMLMNRDNAPGFARALITTESNAATARLVPHLQSDLGAAAPGARIIVRDLVQGPPVDAPVELRFVGPDLAELRRLGDEARRIVARVPDVIMARTSMEGGAPKLAFALDEERARLAGLDLVSVARQLDAALEGVTGGSLVEGSEELPVRVRVGAADRADAGFVETFDVVAPGGALIPLSTLGEMRVIPSESAISRRGGERTNTVQAYVRWGVLPEAALARARAALDEAGFEVPPGYRLEVGGDSDARNEVITNLMAPLGLILTLSFATVVLTFNSFRLAGVAVVVMGLSAGLSILALAIFQYPFGITAVIGVIGSIGVSINAAIIIMTALQEDPLAAAGDRDRMAEIVLGASRHIVSTTVTTFGGFLPLIVGGGGFWPPFAMAVAGGVLLSTVVSFYFTPPMFALVMRGKTKRNAEAAAAASAAAPAAPGEPPRNLFAPSAG</sequence>
<feature type="transmembrane region" description="Helical" evidence="2">
    <location>
        <begin position="532"/>
        <end position="550"/>
    </location>
</feature>
<keyword evidence="4" id="KW-1185">Reference proteome</keyword>
<feature type="transmembrane region" description="Helical" evidence="2">
    <location>
        <begin position="916"/>
        <end position="940"/>
    </location>
</feature>
<dbReference type="STRING" id="356660.SAMN05444336_105212"/>
<evidence type="ECO:0000313" key="3">
    <source>
        <dbReference type="EMBL" id="SDX47138.1"/>
    </source>
</evidence>
<dbReference type="Gene3D" id="3.30.70.1320">
    <property type="entry name" value="Multidrug efflux transporter AcrB pore domain like"/>
    <property type="match status" value="1"/>
</dbReference>
<feature type="transmembrane region" description="Helical" evidence="2">
    <location>
        <begin position="428"/>
        <end position="448"/>
    </location>
</feature>
<dbReference type="GO" id="GO:0042910">
    <property type="term" value="F:xenobiotic transmembrane transporter activity"/>
    <property type="evidence" value="ECO:0007669"/>
    <property type="project" value="TreeGrafter"/>
</dbReference>
<feature type="transmembrane region" description="Helical" evidence="2">
    <location>
        <begin position="460"/>
        <end position="491"/>
    </location>
</feature>
<evidence type="ECO:0000256" key="1">
    <source>
        <dbReference type="SAM" id="MobiDB-lite"/>
    </source>
</evidence>
<feature type="transmembrane region" description="Helical" evidence="2">
    <location>
        <begin position="388"/>
        <end position="407"/>
    </location>
</feature>
<feature type="transmembrane region" description="Helical" evidence="2">
    <location>
        <begin position="360"/>
        <end position="382"/>
    </location>
</feature>
<protein>
    <submittedName>
        <fullName evidence="3">Multidrug efflux pump subunit AcrB</fullName>
    </submittedName>
</protein>
<keyword evidence="2" id="KW-1133">Transmembrane helix</keyword>
<dbReference type="InterPro" id="IPR001036">
    <property type="entry name" value="Acrflvin-R"/>
</dbReference>
<keyword evidence="2" id="KW-0812">Transmembrane</keyword>
<dbReference type="GO" id="GO:0005886">
    <property type="term" value="C:plasma membrane"/>
    <property type="evidence" value="ECO:0007669"/>
    <property type="project" value="TreeGrafter"/>
</dbReference>
<name>A0A1H3BZL4_9RHOB</name>
<keyword evidence="2" id="KW-0472">Membrane</keyword>
<proteinExistence type="predicted"/>
<reference evidence="3 4" key="1">
    <citation type="submission" date="2016-10" db="EMBL/GenBank/DDBJ databases">
        <authorList>
            <person name="de Groot N.N."/>
        </authorList>
    </citation>
    <scope>NUCLEOTIDE SEQUENCE [LARGE SCALE GENOMIC DNA]</scope>
    <source>
        <strain evidence="3 4">DSM 17890</strain>
    </source>
</reference>
<feature type="transmembrane region" description="Helical" evidence="2">
    <location>
        <begin position="961"/>
        <end position="981"/>
    </location>
</feature>
<dbReference type="Gene3D" id="1.20.1640.10">
    <property type="entry name" value="Multidrug efflux transporter AcrB transmembrane domain"/>
    <property type="match status" value="2"/>
</dbReference>
<feature type="transmembrane region" description="Helical" evidence="2">
    <location>
        <begin position="890"/>
        <end position="910"/>
    </location>
</feature>
<dbReference type="InterPro" id="IPR027463">
    <property type="entry name" value="AcrB_DN_DC_subdom"/>
</dbReference>
<dbReference type="RefSeq" id="WP_092683314.1">
    <property type="nucleotide sequence ID" value="NZ_FNMZ01000005.1"/>
</dbReference>
<dbReference type="OrthoDB" id="9798415at2"/>